<feature type="transmembrane region" description="Helical" evidence="1">
    <location>
        <begin position="36"/>
        <end position="55"/>
    </location>
</feature>
<evidence type="ECO:0000256" key="1">
    <source>
        <dbReference type="SAM" id="Phobius"/>
    </source>
</evidence>
<protein>
    <submittedName>
        <fullName evidence="2">PH domain-containing protein</fullName>
    </submittedName>
</protein>
<dbReference type="Proteomes" id="UP000470772">
    <property type="component" value="Unassembled WGS sequence"/>
</dbReference>
<proteinExistence type="predicted"/>
<dbReference type="AlphaFoldDB" id="A0A6A9QNH1"/>
<feature type="transmembrane region" description="Helical" evidence="1">
    <location>
        <begin position="12"/>
        <end position="30"/>
    </location>
</feature>
<organism evidence="2 3">
    <name type="scientific">Sulfuracidifex metallicus DSM 6482 = JCM 9184</name>
    <dbReference type="NCBI Taxonomy" id="523847"/>
    <lineage>
        <taxon>Archaea</taxon>
        <taxon>Thermoproteota</taxon>
        <taxon>Thermoprotei</taxon>
        <taxon>Sulfolobales</taxon>
        <taxon>Sulfolobaceae</taxon>
        <taxon>Sulfuracidifex</taxon>
    </lineage>
</organism>
<keyword evidence="1" id="KW-0812">Transmembrane</keyword>
<reference evidence="2 3" key="1">
    <citation type="submission" date="2019-10" db="EMBL/GenBank/DDBJ databases">
        <title>Sequencing and Assembly of Multiple Reported Metal-Biooxidizing Members of the Extremely Thermoacidophilic Archaeal Family Sulfolobaceae.</title>
        <authorList>
            <person name="Counts J.A."/>
            <person name="Kelly R.M."/>
        </authorList>
    </citation>
    <scope>NUCLEOTIDE SEQUENCE [LARGE SCALE GENOMIC DNA]</scope>
    <source>
        <strain evidence="2 3">DSM 6482</strain>
    </source>
</reference>
<gene>
    <name evidence="2" type="ORF">GC250_10550</name>
</gene>
<keyword evidence="1" id="KW-0472">Membrane</keyword>
<accession>A0A6A9QNH1</accession>
<dbReference type="EMBL" id="WGGD01000005">
    <property type="protein sequence ID" value="MUN29860.1"/>
    <property type="molecule type" value="Genomic_DNA"/>
</dbReference>
<sequence length="133" mass="15365">MRAGYIRPTVKKTIVKGTIVVAIFSLFMKITPSNISSYLIFLVIWYSFLALYMLWKKSYKYQFNGNSVIFKSPLKSFTVSLENVDNLFVSQGPLAKRFHCGSVYLVLGKDVKRIWDVSFPQEMEQEIRRCMGG</sequence>
<name>A0A6A9QNH1_SULME</name>
<evidence type="ECO:0000313" key="3">
    <source>
        <dbReference type="Proteomes" id="UP000470772"/>
    </source>
</evidence>
<evidence type="ECO:0000313" key="2">
    <source>
        <dbReference type="EMBL" id="MUN29860.1"/>
    </source>
</evidence>
<keyword evidence="1" id="KW-1133">Transmembrane helix</keyword>
<comment type="caution">
    <text evidence="2">The sequence shown here is derived from an EMBL/GenBank/DDBJ whole genome shotgun (WGS) entry which is preliminary data.</text>
</comment>
<dbReference type="OrthoDB" id="42939at2157"/>
<keyword evidence="3" id="KW-1185">Reference proteome</keyword>
<dbReference type="RefSeq" id="WP_054838589.1">
    <property type="nucleotide sequence ID" value="NZ_BBBY01000013.1"/>
</dbReference>